<protein>
    <recommendedName>
        <fullName evidence="3">TIGR02646 family protein</fullName>
    </recommendedName>
</protein>
<accession>A0A2K8U2Z4</accession>
<dbReference type="Gene3D" id="1.10.30.50">
    <property type="match status" value="1"/>
</dbReference>
<name>A0A2K8U2Z4_9GAMM</name>
<reference evidence="1 2" key="1">
    <citation type="submission" date="2017-03" db="EMBL/GenBank/DDBJ databases">
        <title>Complete genome sequence of Candidatus 'Thiodictyon syntrophicum' sp. nov. strain Cad16T, a photolithoautotroph purple sulfur bacterium isolated from an alpine meromictic lake.</title>
        <authorList>
            <person name="Luedin S.M."/>
            <person name="Pothier J.F."/>
            <person name="Danza F."/>
            <person name="Storelli N."/>
            <person name="Wittwer M."/>
            <person name="Tonolla M."/>
        </authorList>
    </citation>
    <scope>NUCLEOTIDE SEQUENCE [LARGE SCALE GENOMIC DNA]</scope>
    <source>
        <strain evidence="1 2">Cad16T</strain>
    </source>
</reference>
<organism evidence="1 2">
    <name type="scientific">Candidatus Thiodictyon syntrophicum</name>
    <dbReference type="NCBI Taxonomy" id="1166950"/>
    <lineage>
        <taxon>Bacteria</taxon>
        <taxon>Pseudomonadati</taxon>
        <taxon>Pseudomonadota</taxon>
        <taxon>Gammaproteobacteria</taxon>
        <taxon>Chromatiales</taxon>
        <taxon>Chromatiaceae</taxon>
        <taxon>Thiodictyon</taxon>
    </lineage>
</organism>
<dbReference type="EMBL" id="CP020370">
    <property type="protein sequence ID" value="AUB79953.1"/>
    <property type="molecule type" value="Genomic_DNA"/>
</dbReference>
<evidence type="ECO:0008006" key="3">
    <source>
        <dbReference type="Google" id="ProtNLM"/>
    </source>
</evidence>
<sequence>MIRIPDAVLPAQANGLLEQYQAEVDGKGNYAARVAAAKSLFSSRNKRRNPAFAAVRDTLTSMCRGLGRCMYCEDAPADEVEHHSPKDLYPELVFVWRNYLYACGPCNGPKNNQFAVIDQDTQQFIDVSRLRKAPVVPPAAGKPALLDPRREDPFDFLMLDLRDTFQLTPLHVPETPEYLRAEYTIRVLRLNERDLLVAARADAFGGYRARLREFIQQREAGASADDLARLGNGFQTAPHATVWAEMKRQHRHLPELAELFAQAPEALAF</sequence>
<dbReference type="Proteomes" id="UP000232638">
    <property type="component" value="Chromosome"/>
</dbReference>
<dbReference type="AlphaFoldDB" id="A0A2K8U2Z4"/>
<keyword evidence="2" id="KW-1185">Reference proteome</keyword>
<evidence type="ECO:0000313" key="2">
    <source>
        <dbReference type="Proteomes" id="UP000232638"/>
    </source>
</evidence>
<gene>
    <name evidence="1" type="ORF">THSYN_02565</name>
</gene>
<evidence type="ECO:0000313" key="1">
    <source>
        <dbReference type="EMBL" id="AUB79953.1"/>
    </source>
</evidence>
<proteinExistence type="predicted"/>
<dbReference type="RefSeq" id="WP_100917764.1">
    <property type="nucleotide sequence ID" value="NZ_CP020370.1"/>
</dbReference>
<dbReference type="KEGG" id="tsy:THSYN_02565"/>
<dbReference type="OrthoDB" id="9816185at2"/>